<dbReference type="Proteomes" id="UP000000948">
    <property type="component" value="Chromosome"/>
</dbReference>
<proteinExistence type="predicted"/>
<evidence type="ECO:0000313" key="3">
    <source>
        <dbReference type="Proteomes" id="UP000000948"/>
    </source>
</evidence>
<gene>
    <name evidence="2" type="ordered locus">APA01_08340</name>
</gene>
<dbReference type="BioCyc" id="APAS634452:APA01_RS04220-MONOMER"/>
<dbReference type="HOGENOM" id="CLU_078431_1_0_5"/>
<organism evidence="2 3">
    <name type="scientific">Acetobacter pasteurianus (strain NBRC 105184 / IFO 3283-01)</name>
    <dbReference type="NCBI Taxonomy" id="634452"/>
    <lineage>
        <taxon>Bacteria</taxon>
        <taxon>Pseudomonadati</taxon>
        <taxon>Pseudomonadota</taxon>
        <taxon>Alphaproteobacteria</taxon>
        <taxon>Acetobacterales</taxon>
        <taxon>Acetobacteraceae</taxon>
        <taxon>Acetobacter</taxon>
    </lineage>
</organism>
<feature type="domain" description="DUF4435" evidence="1">
    <location>
        <begin position="25"/>
        <end position="126"/>
    </location>
</feature>
<dbReference type="RefSeq" id="WP_012812719.1">
    <property type="nucleotide sequence ID" value="NC_013209.1"/>
</dbReference>
<accession>C7JFG1</accession>
<dbReference type="AlphaFoldDB" id="C7JFG1"/>
<protein>
    <recommendedName>
        <fullName evidence="1">DUF4435 domain-containing protein</fullName>
    </recommendedName>
</protein>
<name>C7JFG1_ACEP3</name>
<dbReference type="PATRIC" id="fig|634452.3.peg.877"/>
<dbReference type="KEGG" id="apt:APA01_08340"/>
<evidence type="ECO:0000313" key="2">
    <source>
        <dbReference type="EMBL" id="BAH98982.1"/>
    </source>
</evidence>
<evidence type="ECO:0000259" key="1">
    <source>
        <dbReference type="Pfam" id="PF14491"/>
    </source>
</evidence>
<dbReference type="eggNOG" id="ENOG502Z8GC">
    <property type="taxonomic scope" value="Bacteria"/>
</dbReference>
<sequence length="287" mass="32903">MNSITRHLTPQTIYAQIRMERQTHRGVFFLMEGSQDFRRFDKFLERTLISVIPCSGKDNLQETIDISQNEGYEDCLGFVDNDFDIIEGCATANEDVIRSLYHDFEMDVCNSEAIKRYLDEVAIPSKVAAEGGCATLILSLLELLRPLSALRYANVKHDLRYNLRDLQLYKFFDGHTLDINAMIDEASQRAHNNAAAKQVLRTHINRYAAIAFDLWQFTNGHDLVTALGIALQKRIGKRVVSQTTRNEVEKHLRLTFDYNDFHSCGLAKKIENWGKNQCRLGLLKKIA</sequence>
<dbReference type="EMBL" id="AP011121">
    <property type="protein sequence ID" value="BAH98982.1"/>
    <property type="molecule type" value="Genomic_DNA"/>
</dbReference>
<dbReference type="InterPro" id="IPR029492">
    <property type="entry name" value="DUF4435"/>
</dbReference>
<dbReference type="Pfam" id="PF14491">
    <property type="entry name" value="DUF4435"/>
    <property type="match status" value="1"/>
</dbReference>
<reference evidence="2 3" key="1">
    <citation type="journal article" date="2009" name="Nucleic Acids Res.">
        <title>Whole-genome analyses reveal genetic instability of Acetobacter pasteurianus.</title>
        <authorList>
            <person name="Azuma Y."/>
            <person name="Hosoyama A."/>
            <person name="Matsutani M."/>
            <person name="Furuya N."/>
            <person name="Horikawa H."/>
            <person name="Harada T."/>
            <person name="Hirakawa H."/>
            <person name="Kuhara S."/>
            <person name="Matsushita K."/>
            <person name="Fujita N."/>
            <person name="Shirai M."/>
        </authorList>
    </citation>
    <scope>NUCLEOTIDE SEQUENCE [LARGE SCALE GENOMIC DNA]</scope>
    <source>
        <strain evidence="3">NBRC 105184 / IFO 3283-01</strain>
    </source>
</reference>